<dbReference type="Proteomes" id="UP000050509">
    <property type="component" value="Unassembled WGS sequence"/>
</dbReference>
<organism evidence="1 2">
    <name type="scientific">Kouleothrix aurantiaca</name>
    <dbReference type="NCBI Taxonomy" id="186479"/>
    <lineage>
        <taxon>Bacteria</taxon>
        <taxon>Bacillati</taxon>
        <taxon>Chloroflexota</taxon>
        <taxon>Chloroflexia</taxon>
        <taxon>Chloroflexales</taxon>
        <taxon>Roseiflexineae</taxon>
        <taxon>Roseiflexaceae</taxon>
        <taxon>Kouleothrix</taxon>
    </lineage>
</organism>
<proteinExistence type="predicted"/>
<sequence>MSLAFLNKQRIARWRFRRWPKRMRPGRNLAMVLVALVVGLGEPLLCVVHCQVWLPLLFSQASMQHVHHHHMAGLALGDTSVAGQPASDAAACHLRG</sequence>
<name>A0A0P9D3X6_9CHLR</name>
<reference evidence="1 2" key="1">
    <citation type="submission" date="2015-09" db="EMBL/GenBank/DDBJ databases">
        <title>Draft genome sequence of Kouleothrix aurantiaca JCM 19913.</title>
        <authorList>
            <person name="Hemp J."/>
        </authorList>
    </citation>
    <scope>NUCLEOTIDE SEQUENCE [LARGE SCALE GENOMIC DNA]</scope>
    <source>
        <strain evidence="1 2">COM-B</strain>
    </source>
</reference>
<protein>
    <submittedName>
        <fullName evidence="1">Uncharacterized protein</fullName>
    </submittedName>
</protein>
<comment type="caution">
    <text evidence="1">The sequence shown here is derived from an EMBL/GenBank/DDBJ whole genome shotgun (WGS) entry which is preliminary data.</text>
</comment>
<dbReference type="EMBL" id="LJCR01003408">
    <property type="protein sequence ID" value="KPV47366.1"/>
    <property type="molecule type" value="Genomic_DNA"/>
</dbReference>
<gene>
    <name evidence="1" type="ORF">SE17_42495</name>
</gene>
<feature type="non-terminal residue" evidence="1">
    <location>
        <position position="96"/>
    </location>
</feature>
<accession>A0A0P9D3X6</accession>
<evidence type="ECO:0000313" key="2">
    <source>
        <dbReference type="Proteomes" id="UP000050509"/>
    </source>
</evidence>
<evidence type="ECO:0000313" key="1">
    <source>
        <dbReference type="EMBL" id="KPV47366.1"/>
    </source>
</evidence>
<dbReference type="AlphaFoldDB" id="A0A0P9D3X6"/>
<keyword evidence="2" id="KW-1185">Reference proteome</keyword>